<sequence length="42" mass="4817">MYQLPDMPMSQLTIAEAKARQWREATKLVTRNCPEGAVTCNY</sequence>
<accession>A0ABV9KT10</accession>
<reference evidence="2" key="1">
    <citation type="journal article" date="2019" name="Int. J. Syst. Evol. Microbiol.">
        <title>The Global Catalogue of Microorganisms (GCM) 10K type strain sequencing project: providing services to taxonomists for standard genome sequencing and annotation.</title>
        <authorList>
            <consortium name="The Broad Institute Genomics Platform"/>
            <consortium name="The Broad Institute Genome Sequencing Center for Infectious Disease"/>
            <person name="Wu L."/>
            <person name="Ma J."/>
        </authorList>
    </citation>
    <scope>NUCLEOTIDE SEQUENCE [LARGE SCALE GENOMIC DNA]</scope>
    <source>
        <strain evidence="2">CCUG 66188</strain>
    </source>
</reference>
<organism evidence="1 2">
    <name type="scientific">Dysgonomonas termitidis</name>
    <dbReference type="NCBI Taxonomy" id="1516126"/>
    <lineage>
        <taxon>Bacteria</taxon>
        <taxon>Pseudomonadati</taxon>
        <taxon>Bacteroidota</taxon>
        <taxon>Bacteroidia</taxon>
        <taxon>Bacteroidales</taxon>
        <taxon>Dysgonomonadaceae</taxon>
        <taxon>Dysgonomonas</taxon>
    </lineage>
</organism>
<keyword evidence="2" id="KW-1185">Reference proteome</keyword>
<gene>
    <name evidence="1" type="ORF">ACFO6W_05680</name>
</gene>
<evidence type="ECO:0000313" key="1">
    <source>
        <dbReference type="EMBL" id="MFC4673173.1"/>
    </source>
</evidence>
<comment type="caution">
    <text evidence="1">The sequence shown here is derived from an EMBL/GenBank/DDBJ whole genome shotgun (WGS) entry which is preliminary data.</text>
</comment>
<dbReference type="EMBL" id="JBHSGN010000050">
    <property type="protein sequence ID" value="MFC4673173.1"/>
    <property type="molecule type" value="Genomic_DNA"/>
</dbReference>
<name>A0ABV9KT10_9BACT</name>
<dbReference type="Proteomes" id="UP001596023">
    <property type="component" value="Unassembled WGS sequence"/>
</dbReference>
<proteinExistence type="predicted"/>
<protein>
    <submittedName>
        <fullName evidence="1">Uncharacterized protein</fullName>
    </submittedName>
</protein>
<evidence type="ECO:0000313" key="2">
    <source>
        <dbReference type="Proteomes" id="UP001596023"/>
    </source>
</evidence>